<feature type="domain" description="Phosphatidic acid phosphatase type 2/haloperoxidase" evidence="7">
    <location>
        <begin position="91"/>
        <end position="213"/>
    </location>
</feature>
<dbReference type="Proteomes" id="UP000014680">
    <property type="component" value="Unassembled WGS sequence"/>
</dbReference>
<organism evidence="8 9">
    <name type="scientific">Entamoeba invadens IP1</name>
    <dbReference type="NCBI Taxonomy" id="370355"/>
    <lineage>
        <taxon>Eukaryota</taxon>
        <taxon>Amoebozoa</taxon>
        <taxon>Evosea</taxon>
        <taxon>Archamoebae</taxon>
        <taxon>Mastigamoebida</taxon>
        <taxon>Entamoebidae</taxon>
        <taxon>Entamoeba</taxon>
    </lineage>
</organism>
<dbReference type="AlphaFoldDB" id="A0A0A1UC79"/>
<dbReference type="InterPro" id="IPR036938">
    <property type="entry name" value="PAP2/HPO_sf"/>
</dbReference>
<evidence type="ECO:0000256" key="4">
    <source>
        <dbReference type="ARBA" id="ARBA00022989"/>
    </source>
</evidence>
<evidence type="ECO:0000256" key="5">
    <source>
        <dbReference type="ARBA" id="ARBA00023136"/>
    </source>
</evidence>
<dbReference type="GO" id="GO:0006644">
    <property type="term" value="P:phospholipid metabolic process"/>
    <property type="evidence" value="ECO:0007669"/>
    <property type="project" value="InterPro"/>
</dbReference>
<gene>
    <name evidence="8" type="ORF">EIN_371550</name>
</gene>
<keyword evidence="5 6" id="KW-0472">Membrane</keyword>
<name>A0A0A1UC79_ENTIV</name>
<sequence>MGLTSLLTTFFQSRKIDILVTLIVLVLSKVLTYLPPHHMDIPSNHPLFSFPRKEGTFGLWSTITIDFIVPVIIIIVLSIYSGYIYGCFNVVLSFVFNDSLNGFLTQLFKLFAGRPRPFFFNGCDHSKNTCFKSFPSGHSSFAMAGLLFFALYIFFYMKRTHFKSKNLVCGIAFALPVLLAFTIAITRTRDHYHHFSDITGGVMLGGSVALISFFATYQRFYLKEEEDTEDIIVFQEITIFYKYFIKLELYKKSNSIIRKSVEKTSKKMFSCIYPNPDYLLFHNFS</sequence>
<dbReference type="OrthoDB" id="10030083at2759"/>
<dbReference type="RefSeq" id="XP_004259514.1">
    <property type="nucleotide sequence ID" value="XM_004259466.1"/>
</dbReference>
<dbReference type="SUPFAM" id="SSF48317">
    <property type="entry name" value="Acid phosphatase/Vanadium-dependent haloperoxidase"/>
    <property type="match status" value="1"/>
</dbReference>
<dbReference type="InterPro" id="IPR043216">
    <property type="entry name" value="PAP-like"/>
</dbReference>
<dbReference type="KEGG" id="eiv:EIN_371550"/>
<evidence type="ECO:0000256" key="3">
    <source>
        <dbReference type="ARBA" id="ARBA00022692"/>
    </source>
</evidence>
<dbReference type="EMBL" id="KB206332">
    <property type="protein sequence ID" value="ELP92743.1"/>
    <property type="molecule type" value="Genomic_DNA"/>
</dbReference>
<dbReference type="SMART" id="SM00014">
    <property type="entry name" value="acidPPc"/>
    <property type="match status" value="1"/>
</dbReference>
<dbReference type="VEuPathDB" id="AmoebaDB:EIN_371550"/>
<dbReference type="InterPro" id="IPR000326">
    <property type="entry name" value="PAP2/HPO"/>
</dbReference>
<dbReference type="Pfam" id="PF01569">
    <property type="entry name" value="PAP2"/>
    <property type="match status" value="1"/>
</dbReference>
<keyword evidence="4 6" id="KW-1133">Transmembrane helix</keyword>
<evidence type="ECO:0000256" key="6">
    <source>
        <dbReference type="SAM" id="Phobius"/>
    </source>
</evidence>
<evidence type="ECO:0000259" key="7">
    <source>
        <dbReference type="SMART" id="SM00014"/>
    </source>
</evidence>
<dbReference type="OMA" id="TSMYLES"/>
<protein>
    <submittedName>
        <fullName evidence="8">Phosphatidic acid phosphatase type 2 domain containing protein 1B, putative</fullName>
    </submittedName>
</protein>
<dbReference type="GeneID" id="14891616"/>
<proteinExistence type="inferred from homology"/>
<feature type="transmembrane region" description="Helical" evidence="6">
    <location>
        <begin position="198"/>
        <end position="217"/>
    </location>
</feature>
<dbReference type="GO" id="GO:0016020">
    <property type="term" value="C:membrane"/>
    <property type="evidence" value="ECO:0007669"/>
    <property type="project" value="UniProtKB-SubCell"/>
</dbReference>
<comment type="subcellular location">
    <subcellularLocation>
        <location evidence="1">Membrane</location>
        <topology evidence="1">Multi-pass membrane protein</topology>
    </subcellularLocation>
</comment>
<evidence type="ECO:0000256" key="1">
    <source>
        <dbReference type="ARBA" id="ARBA00004141"/>
    </source>
</evidence>
<dbReference type="GO" id="GO:0008195">
    <property type="term" value="F:phosphatidate phosphatase activity"/>
    <property type="evidence" value="ECO:0007669"/>
    <property type="project" value="TreeGrafter"/>
</dbReference>
<dbReference type="PANTHER" id="PTHR10165">
    <property type="entry name" value="LIPID PHOSPHATE PHOSPHATASE"/>
    <property type="match status" value="1"/>
</dbReference>
<feature type="transmembrane region" description="Helical" evidence="6">
    <location>
        <begin position="16"/>
        <end position="34"/>
    </location>
</feature>
<evidence type="ECO:0000256" key="2">
    <source>
        <dbReference type="ARBA" id="ARBA00008816"/>
    </source>
</evidence>
<keyword evidence="3 6" id="KW-0812">Transmembrane</keyword>
<dbReference type="PANTHER" id="PTHR10165:SF35">
    <property type="entry name" value="RE23632P"/>
    <property type="match status" value="1"/>
</dbReference>
<feature type="transmembrane region" description="Helical" evidence="6">
    <location>
        <begin position="137"/>
        <end position="155"/>
    </location>
</feature>
<feature type="transmembrane region" description="Helical" evidence="6">
    <location>
        <begin position="87"/>
        <end position="108"/>
    </location>
</feature>
<keyword evidence="9" id="KW-1185">Reference proteome</keyword>
<dbReference type="Gene3D" id="1.20.144.10">
    <property type="entry name" value="Phosphatidic acid phosphatase type 2/haloperoxidase"/>
    <property type="match status" value="1"/>
</dbReference>
<reference evidence="8 9" key="1">
    <citation type="submission" date="2012-10" db="EMBL/GenBank/DDBJ databases">
        <authorList>
            <person name="Zafar N."/>
            <person name="Inman J."/>
            <person name="Hall N."/>
            <person name="Lorenzi H."/>
            <person name="Caler E."/>
        </authorList>
    </citation>
    <scope>NUCLEOTIDE SEQUENCE [LARGE SCALE GENOMIC DNA]</scope>
    <source>
        <strain evidence="8 9">IP1</strain>
    </source>
</reference>
<comment type="similarity">
    <text evidence="2">Belongs to the PA-phosphatase related phosphoesterase family.</text>
</comment>
<evidence type="ECO:0000313" key="8">
    <source>
        <dbReference type="EMBL" id="ELP92743.1"/>
    </source>
</evidence>
<dbReference type="GO" id="GO:0046839">
    <property type="term" value="P:phospholipid dephosphorylation"/>
    <property type="evidence" value="ECO:0007669"/>
    <property type="project" value="TreeGrafter"/>
</dbReference>
<feature type="transmembrane region" description="Helical" evidence="6">
    <location>
        <begin position="167"/>
        <end position="186"/>
    </location>
</feature>
<accession>A0A0A1UC79</accession>
<evidence type="ECO:0000313" key="9">
    <source>
        <dbReference type="Proteomes" id="UP000014680"/>
    </source>
</evidence>
<feature type="transmembrane region" description="Helical" evidence="6">
    <location>
        <begin position="57"/>
        <end position="80"/>
    </location>
</feature>